<gene>
    <name evidence="1" type="ORF">KP509_04G106900</name>
</gene>
<accession>A0A8T2V3C6</accession>
<protein>
    <submittedName>
        <fullName evidence="1">Uncharacterized protein</fullName>
    </submittedName>
</protein>
<proteinExistence type="predicted"/>
<evidence type="ECO:0000313" key="1">
    <source>
        <dbReference type="EMBL" id="KAH7440433.1"/>
    </source>
</evidence>
<name>A0A8T2V3C6_CERRI</name>
<dbReference type="AlphaFoldDB" id="A0A8T2V3C6"/>
<sequence length="137" mass="15045">MMYAYQERANTNPMYFSSLCTNNSVYSTPSNKVMSVQNFPLSTAPLGTSSSRPMLMGMPGHVLGHHEHSNLHMFLGLGMNGVSTASDGVHMFPRIYSQNNQQTSHASCKNTPQSTASLVTQQQNSSVQEKAILELNF</sequence>
<organism evidence="1 2">
    <name type="scientific">Ceratopteris richardii</name>
    <name type="common">Triangle waterfern</name>
    <dbReference type="NCBI Taxonomy" id="49495"/>
    <lineage>
        <taxon>Eukaryota</taxon>
        <taxon>Viridiplantae</taxon>
        <taxon>Streptophyta</taxon>
        <taxon>Embryophyta</taxon>
        <taxon>Tracheophyta</taxon>
        <taxon>Polypodiopsida</taxon>
        <taxon>Polypodiidae</taxon>
        <taxon>Polypodiales</taxon>
        <taxon>Pteridineae</taxon>
        <taxon>Pteridaceae</taxon>
        <taxon>Parkerioideae</taxon>
        <taxon>Ceratopteris</taxon>
    </lineage>
</organism>
<dbReference type="EMBL" id="CM035409">
    <property type="protein sequence ID" value="KAH7440433.1"/>
    <property type="molecule type" value="Genomic_DNA"/>
</dbReference>
<reference evidence="1" key="1">
    <citation type="submission" date="2021-08" db="EMBL/GenBank/DDBJ databases">
        <title>WGS assembly of Ceratopteris richardii.</title>
        <authorList>
            <person name="Marchant D.B."/>
            <person name="Chen G."/>
            <person name="Jenkins J."/>
            <person name="Shu S."/>
            <person name="Leebens-Mack J."/>
            <person name="Grimwood J."/>
            <person name="Schmutz J."/>
            <person name="Soltis P."/>
            <person name="Soltis D."/>
            <person name="Chen Z.-H."/>
        </authorList>
    </citation>
    <scope>NUCLEOTIDE SEQUENCE</scope>
    <source>
        <strain evidence="1">Whitten #5841</strain>
        <tissue evidence="1">Leaf</tissue>
    </source>
</reference>
<keyword evidence="2" id="KW-1185">Reference proteome</keyword>
<evidence type="ECO:0000313" key="2">
    <source>
        <dbReference type="Proteomes" id="UP000825935"/>
    </source>
</evidence>
<dbReference type="Proteomes" id="UP000825935">
    <property type="component" value="Chromosome 4"/>
</dbReference>
<comment type="caution">
    <text evidence="1">The sequence shown here is derived from an EMBL/GenBank/DDBJ whole genome shotgun (WGS) entry which is preliminary data.</text>
</comment>